<dbReference type="Proteomes" id="UP000554235">
    <property type="component" value="Unassembled WGS sequence"/>
</dbReference>
<dbReference type="AlphaFoldDB" id="A0A8H4LIW0"/>
<evidence type="ECO:0000313" key="1">
    <source>
        <dbReference type="EMBL" id="KAF4468493.1"/>
    </source>
</evidence>
<gene>
    <name evidence="1" type="ORF">FALBO_4610</name>
</gene>
<dbReference type="EMBL" id="JAADYS010000605">
    <property type="protein sequence ID" value="KAF4468493.1"/>
    <property type="molecule type" value="Genomic_DNA"/>
</dbReference>
<reference evidence="1 2" key="1">
    <citation type="submission" date="2020-01" db="EMBL/GenBank/DDBJ databases">
        <title>Identification and distribution of gene clusters putatively required for synthesis of sphingolipid metabolism inhibitors in phylogenetically diverse species of the filamentous fungus Fusarium.</title>
        <authorList>
            <person name="Kim H.-S."/>
            <person name="Busman M."/>
            <person name="Brown D.W."/>
            <person name="Divon H."/>
            <person name="Uhlig S."/>
            <person name="Proctor R.H."/>
        </authorList>
    </citation>
    <scope>NUCLEOTIDE SEQUENCE [LARGE SCALE GENOMIC DNA]</scope>
    <source>
        <strain evidence="1 2">NRRL 20459</strain>
    </source>
</reference>
<name>A0A8H4LIW0_9HYPO</name>
<protein>
    <submittedName>
        <fullName evidence="1">Uncharacterized protein</fullName>
    </submittedName>
</protein>
<keyword evidence="2" id="KW-1185">Reference proteome</keyword>
<sequence>MSETIEERSSNNAFQSIAKAILKQDSTLPQKLAATGYKMLFCGIDTNKVEPGKKITKDNKIYLAIGFKLDDNMKQGAKPLLEELLENLNDYTWYNESKKDVQLNDSGVILNLGYWSKELHNANISRLSQIQDGAEVEMPEVEYRVMNVTAYGEEVAEVERCLFHKTLLWVYVSFDSSTAWLVFQDSA</sequence>
<comment type="caution">
    <text evidence="1">The sequence shown here is derived from an EMBL/GenBank/DDBJ whole genome shotgun (WGS) entry which is preliminary data.</text>
</comment>
<proteinExistence type="predicted"/>
<accession>A0A8H4LIW0</accession>
<organism evidence="1 2">
    <name type="scientific">Fusarium albosuccineum</name>
    <dbReference type="NCBI Taxonomy" id="1237068"/>
    <lineage>
        <taxon>Eukaryota</taxon>
        <taxon>Fungi</taxon>
        <taxon>Dikarya</taxon>
        <taxon>Ascomycota</taxon>
        <taxon>Pezizomycotina</taxon>
        <taxon>Sordariomycetes</taxon>
        <taxon>Hypocreomycetidae</taxon>
        <taxon>Hypocreales</taxon>
        <taxon>Nectriaceae</taxon>
        <taxon>Fusarium</taxon>
        <taxon>Fusarium decemcellulare species complex</taxon>
    </lineage>
</organism>
<dbReference type="OrthoDB" id="10508773at2759"/>
<evidence type="ECO:0000313" key="2">
    <source>
        <dbReference type="Proteomes" id="UP000554235"/>
    </source>
</evidence>